<comment type="caution">
    <text evidence="7">The sequence shown here is derived from an EMBL/GenBank/DDBJ whole genome shotgun (WGS) entry which is preliminary data.</text>
</comment>
<proteinExistence type="inferred from homology"/>
<sequence length="147" mass="16321">MREIFHFKLQFKVAGYKTSMDKTSKYGTNQDVTKDIFQPVENQSLNRHFGPDARPKDYFWLAFFVTLCCCPALGTVAIVRSSEVRLRFGMGDHDGSNQASKQAKTWSLIGLTIGLCGLVLLVILEVSTINSITNYGLGSLNADSSFN</sequence>
<comment type="similarity">
    <text evidence="2">Belongs to the CD225/Dispanin family.</text>
</comment>
<keyword evidence="4 6" id="KW-1133">Transmembrane helix</keyword>
<dbReference type="OrthoDB" id="5987749at2759"/>
<comment type="subcellular location">
    <subcellularLocation>
        <location evidence="1">Membrane</location>
    </subcellularLocation>
</comment>
<evidence type="ECO:0000313" key="7">
    <source>
        <dbReference type="EMBL" id="KAJ8049446.1"/>
    </source>
</evidence>
<dbReference type="AlphaFoldDB" id="A0A9Q1CQY6"/>
<dbReference type="Pfam" id="PF04505">
    <property type="entry name" value="CD225"/>
    <property type="match status" value="1"/>
</dbReference>
<feature type="transmembrane region" description="Helical" evidence="6">
    <location>
        <begin position="58"/>
        <end position="79"/>
    </location>
</feature>
<gene>
    <name evidence="7" type="ORF">HOLleu_02201</name>
</gene>
<keyword evidence="8" id="KW-1185">Reference proteome</keyword>
<dbReference type="GO" id="GO:0016020">
    <property type="term" value="C:membrane"/>
    <property type="evidence" value="ECO:0007669"/>
    <property type="project" value="UniProtKB-SubCell"/>
</dbReference>
<organism evidence="7 8">
    <name type="scientific">Holothuria leucospilota</name>
    <name type="common">Black long sea cucumber</name>
    <name type="synonym">Mertensiothuria leucospilota</name>
    <dbReference type="NCBI Taxonomy" id="206669"/>
    <lineage>
        <taxon>Eukaryota</taxon>
        <taxon>Metazoa</taxon>
        <taxon>Echinodermata</taxon>
        <taxon>Eleutherozoa</taxon>
        <taxon>Echinozoa</taxon>
        <taxon>Holothuroidea</taxon>
        <taxon>Aspidochirotacea</taxon>
        <taxon>Aspidochirotida</taxon>
        <taxon>Holothuriidae</taxon>
        <taxon>Holothuria</taxon>
    </lineage>
</organism>
<evidence type="ECO:0000256" key="1">
    <source>
        <dbReference type="ARBA" id="ARBA00004370"/>
    </source>
</evidence>
<evidence type="ECO:0000256" key="5">
    <source>
        <dbReference type="ARBA" id="ARBA00023136"/>
    </source>
</evidence>
<dbReference type="EMBL" id="JAIZAY010000001">
    <property type="protein sequence ID" value="KAJ8049446.1"/>
    <property type="molecule type" value="Genomic_DNA"/>
</dbReference>
<reference evidence="7" key="1">
    <citation type="submission" date="2021-10" db="EMBL/GenBank/DDBJ databases">
        <title>Tropical sea cucumber genome reveals ecological adaptation and Cuvierian tubules defense mechanism.</title>
        <authorList>
            <person name="Chen T."/>
        </authorList>
    </citation>
    <scope>NUCLEOTIDE SEQUENCE</scope>
    <source>
        <strain evidence="7">Nanhai2018</strain>
        <tissue evidence="7">Muscle</tissue>
    </source>
</reference>
<evidence type="ECO:0000256" key="4">
    <source>
        <dbReference type="ARBA" id="ARBA00022989"/>
    </source>
</evidence>
<dbReference type="PANTHER" id="PTHR14948">
    <property type="entry name" value="NG5"/>
    <property type="match status" value="1"/>
</dbReference>
<evidence type="ECO:0000256" key="3">
    <source>
        <dbReference type="ARBA" id="ARBA00022692"/>
    </source>
</evidence>
<feature type="transmembrane region" description="Helical" evidence="6">
    <location>
        <begin position="106"/>
        <end position="124"/>
    </location>
</feature>
<evidence type="ECO:0000256" key="2">
    <source>
        <dbReference type="ARBA" id="ARBA00006843"/>
    </source>
</evidence>
<keyword evidence="5 6" id="KW-0472">Membrane</keyword>
<keyword evidence="3 6" id="KW-0812">Transmembrane</keyword>
<evidence type="ECO:0000256" key="6">
    <source>
        <dbReference type="SAM" id="Phobius"/>
    </source>
</evidence>
<accession>A0A9Q1CQY6</accession>
<dbReference type="InterPro" id="IPR007593">
    <property type="entry name" value="CD225/Dispanin_fam"/>
</dbReference>
<dbReference type="InterPro" id="IPR051423">
    <property type="entry name" value="CD225/Dispanin"/>
</dbReference>
<protein>
    <submittedName>
        <fullName evidence="7">Proline-rich transmembrane protein 1</fullName>
    </submittedName>
</protein>
<dbReference type="PANTHER" id="PTHR14948:SF44">
    <property type="entry name" value="PROLINE-RICH TRANSMEMBRANE PROTEIN 1-LIKE"/>
    <property type="match status" value="1"/>
</dbReference>
<evidence type="ECO:0000313" key="8">
    <source>
        <dbReference type="Proteomes" id="UP001152320"/>
    </source>
</evidence>
<name>A0A9Q1CQY6_HOLLE</name>
<dbReference type="Proteomes" id="UP001152320">
    <property type="component" value="Chromosome 1"/>
</dbReference>